<dbReference type="STRING" id="75743.A0A401PSU3"/>
<sequence>ALAEVVESNKFKTAEDIAFYRRQKKLLPNNSPYLALLGTLKLSDGGANLQLLNEENKVPLLLEVFALEDHLIRIKVNELKPMKPRYEVPDVILNEPVTQR</sequence>
<protein>
    <submittedName>
        <fullName evidence="1">Uncharacterized protein</fullName>
    </submittedName>
</protein>
<accession>A0A401PSU3</accession>
<dbReference type="AlphaFoldDB" id="A0A401PSU3"/>
<dbReference type="EMBL" id="BFAA01015222">
    <property type="protein sequence ID" value="GCB76185.1"/>
    <property type="molecule type" value="Genomic_DNA"/>
</dbReference>
<keyword evidence="2" id="KW-1185">Reference proteome</keyword>
<evidence type="ECO:0000313" key="2">
    <source>
        <dbReference type="Proteomes" id="UP000288216"/>
    </source>
</evidence>
<gene>
    <name evidence="1" type="ORF">scyTo_0019851</name>
</gene>
<reference evidence="1 2" key="1">
    <citation type="journal article" date="2018" name="Nat. Ecol. Evol.">
        <title>Shark genomes provide insights into elasmobranch evolution and the origin of vertebrates.</title>
        <authorList>
            <person name="Hara Y"/>
            <person name="Yamaguchi K"/>
            <person name="Onimaru K"/>
            <person name="Kadota M"/>
            <person name="Koyanagi M"/>
            <person name="Keeley SD"/>
            <person name="Tatsumi K"/>
            <person name="Tanaka K"/>
            <person name="Motone F"/>
            <person name="Kageyama Y"/>
            <person name="Nozu R"/>
            <person name="Adachi N"/>
            <person name="Nishimura O"/>
            <person name="Nakagawa R"/>
            <person name="Tanegashima C"/>
            <person name="Kiyatake I"/>
            <person name="Matsumoto R"/>
            <person name="Murakumo K"/>
            <person name="Nishida K"/>
            <person name="Terakita A"/>
            <person name="Kuratani S"/>
            <person name="Sato K"/>
            <person name="Hyodo S Kuraku.S."/>
        </authorList>
    </citation>
    <scope>NUCLEOTIDE SEQUENCE [LARGE SCALE GENOMIC DNA]</scope>
</reference>
<organism evidence="1 2">
    <name type="scientific">Scyliorhinus torazame</name>
    <name type="common">Cloudy catshark</name>
    <name type="synonym">Catulus torazame</name>
    <dbReference type="NCBI Taxonomy" id="75743"/>
    <lineage>
        <taxon>Eukaryota</taxon>
        <taxon>Metazoa</taxon>
        <taxon>Chordata</taxon>
        <taxon>Craniata</taxon>
        <taxon>Vertebrata</taxon>
        <taxon>Chondrichthyes</taxon>
        <taxon>Elasmobranchii</taxon>
        <taxon>Galeomorphii</taxon>
        <taxon>Galeoidea</taxon>
        <taxon>Carcharhiniformes</taxon>
        <taxon>Scyliorhinidae</taxon>
        <taxon>Scyliorhinus</taxon>
    </lineage>
</organism>
<proteinExistence type="predicted"/>
<feature type="non-terminal residue" evidence="1">
    <location>
        <position position="1"/>
    </location>
</feature>
<dbReference type="OrthoDB" id="8918848at2759"/>
<evidence type="ECO:0000313" key="1">
    <source>
        <dbReference type="EMBL" id="GCB76185.1"/>
    </source>
</evidence>
<name>A0A401PSU3_SCYTO</name>
<dbReference type="Proteomes" id="UP000288216">
    <property type="component" value="Unassembled WGS sequence"/>
</dbReference>
<comment type="caution">
    <text evidence="1">The sequence shown here is derived from an EMBL/GenBank/DDBJ whole genome shotgun (WGS) entry which is preliminary data.</text>
</comment>